<keyword evidence="3" id="KW-1185">Reference proteome</keyword>
<evidence type="ECO:0000313" key="3">
    <source>
        <dbReference type="Proteomes" id="UP000015106"/>
    </source>
</evidence>
<accession>A0A8R7TLA9</accession>
<organism evidence="2 3">
    <name type="scientific">Triticum urartu</name>
    <name type="common">Red wild einkorn</name>
    <name type="synonym">Crithodium urartu</name>
    <dbReference type="NCBI Taxonomy" id="4572"/>
    <lineage>
        <taxon>Eukaryota</taxon>
        <taxon>Viridiplantae</taxon>
        <taxon>Streptophyta</taxon>
        <taxon>Embryophyta</taxon>
        <taxon>Tracheophyta</taxon>
        <taxon>Spermatophyta</taxon>
        <taxon>Magnoliopsida</taxon>
        <taxon>Liliopsida</taxon>
        <taxon>Poales</taxon>
        <taxon>Poaceae</taxon>
        <taxon>BOP clade</taxon>
        <taxon>Pooideae</taxon>
        <taxon>Triticodae</taxon>
        <taxon>Triticeae</taxon>
        <taxon>Triticinae</taxon>
        <taxon>Triticum</taxon>
    </lineage>
</organism>
<dbReference type="AlphaFoldDB" id="A0A8R7TLA9"/>
<protein>
    <submittedName>
        <fullName evidence="2">Uncharacterized protein</fullName>
    </submittedName>
</protein>
<feature type="compositionally biased region" description="Low complexity" evidence="1">
    <location>
        <begin position="92"/>
        <end position="104"/>
    </location>
</feature>
<proteinExistence type="predicted"/>
<sequence length="115" mass="12212">MMAMVWRVDMWPYMSADMCGGGGLGRMKHSSSSCSLATSRTSRRSGTKMSVIGMMHAPSSSISMPARPAPRPRLSPVKSLLAQASRHLPRLCRPPSLSLASPRSKIAATGSPCAP</sequence>
<dbReference type="Gramene" id="TuG1812G0200004655.01.T01">
    <property type="protein sequence ID" value="TuG1812G0200004655.01.T01.cds403556"/>
    <property type="gene ID" value="TuG1812G0200004655.01"/>
</dbReference>
<dbReference type="Proteomes" id="UP000015106">
    <property type="component" value="Chromosome 2"/>
</dbReference>
<reference evidence="3" key="1">
    <citation type="journal article" date="2013" name="Nature">
        <title>Draft genome of the wheat A-genome progenitor Triticum urartu.</title>
        <authorList>
            <person name="Ling H.Q."/>
            <person name="Zhao S."/>
            <person name="Liu D."/>
            <person name="Wang J."/>
            <person name="Sun H."/>
            <person name="Zhang C."/>
            <person name="Fan H."/>
            <person name="Li D."/>
            <person name="Dong L."/>
            <person name="Tao Y."/>
            <person name="Gao C."/>
            <person name="Wu H."/>
            <person name="Li Y."/>
            <person name="Cui Y."/>
            <person name="Guo X."/>
            <person name="Zheng S."/>
            <person name="Wang B."/>
            <person name="Yu K."/>
            <person name="Liang Q."/>
            <person name="Yang W."/>
            <person name="Lou X."/>
            <person name="Chen J."/>
            <person name="Feng M."/>
            <person name="Jian J."/>
            <person name="Zhang X."/>
            <person name="Luo G."/>
            <person name="Jiang Y."/>
            <person name="Liu J."/>
            <person name="Wang Z."/>
            <person name="Sha Y."/>
            <person name="Zhang B."/>
            <person name="Wu H."/>
            <person name="Tang D."/>
            <person name="Shen Q."/>
            <person name="Xue P."/>
            <person name="Zou S."/>
            <person name="Wang X."/>
            <person name="Liu X."/>
            <person name="Wang F."/>
            <person name="Yang Y."/>
            <person name="An X."/>
            <person name="Dong Z."/>
            <person name="Zhang K."/>
            <person name="Zhang X."/>
            <person name="Luo M.C."/>
            <person name="Dvorak J."/>
            <person name="Tong Y."/>
            <person name="Wang J."/>
            <person name="Yang H."/>
            <person name="Li Z."/>
            <person name="Wang D."/>
            <person name="Zhang A."/>
            <person name="Wang J."/>
        </authorList>
    </citation>
    <scope>NUCLEOTIDE SEQUENCE</scope>
    <source>
        <strain evidence="3">cv. G1812</strain>
    </source>
</reference>
<evidence type="ECO:0000256" key="1">
    <source>
        <dbReference type="SAM" id="MobiDB-lite"/>
    </source>
</evidence>
<feature type="region of interest" description="Disordered" evidence="1">
    <location>
        <begin position="92"/>
        <end position="115"/>
    </location>
</feature>
<dbReference type="EnsemblPlants" id="TuG1812G0200004655.01.T01">
    <property type="protein sequence ID" value="TuG1812G0200004655.01.T01.cds403556"/>
    <property type="gene ID" value="TuG1812G0200004655.01"/>
</dbReference>
<reference evidence="2" key="2">
    <citation type="submission" date="2018-03" db="EMBL/GenBank/DDBJ databases">
        <title>The Triticum urartu genome reveals the dynamic nature of wheat genome evolution.</title>
        <authorList>
            <person name="Ling H."/>
            <person name="Ma B."/>
            <person name="Shi X."/>
            <person name="Liu H."/>
            <person name="Dong L."/>
            <person name="Sun H."/>
            <person name="Cao Y."/>
            <person name="Gao Q."/>
            <person name="Zheng S."/>
            <person name="Li Y."/>
            <person name="Yu Y."/>
            <person name="Du H."/>
            <person name="Qi M."/>
            <person name="Li Y."/>
            <person name="Yu H."/>
            <person name="Cui Y."/>
            <person name="Wang N."/>
            <person name="Chen C."/>
            <person name="Wu H."/>
            <person name="Zhao Y."/>
            <person name="Zhang J."/>
            <person name="Li Y."/>
            <person name="Zhou W."/>
            <person name="Zhang B."/>
            <person name="Hu W."/>
            <person name="Eijk M."/>
            <person name="Tang J."/>
            <person name="Witsenboer H."/>
            <person name="Zhao S."/>
            <person name="Li Z."/>
            <person name="Zhang A."/>
            <person name="Wang D."/>
            <person name="Liang C."/>
        </authorList>
    </citation>
    <scope>NUCLEOTIDE SEQUENCE [LARGE SCALE GENOMIC DNA]</scope>
    <source>
        <strain evidence="2">cv. G1812</strain>
    </source>
</reference>
<reference evidence="2" key="3">
    <citation type="submission" date="2022-06" db="UniProtKB">
        <authorList>
            <consortium name="EnsemblPlants"/>
        </authorList>
    </citation>
    <scope>IDENTIFICATION</scope>
</reference>
<name>A0A8R7TLA9_TRIUA</name>
<evidence type="ECO:0000313" key="2">
    <source>
        <dbReference type="EnsemblPlants" id="TuG1812G0200004655.01.T01.cds403556"/>
    </source>
</evidence>